<dbReference type="InterPro" id="IPR050268">
    <property type="entry name" value="NADH-dep_flavin_reductase"/>
</dbReference>
<gene>
    <name evidence="3" type="ORF">BWR60_35570</name>
</gene>
<dbReference type="AlphaFoldDB" id="A0A211YS98"/>
<feature type="domain" description="Flavin reductase like" evidence="2">
    <location>
        <begin position="28"/>
        <end position="175"/>
    </location>
</feature>
<proteinExistence type="predicted"/>
<dbReference type="RefSeq" id="WP_088158021.1">
    <property type="nucleotide sequence ID" value="NZ_NHON01000188.1"/>
</dbReference>
<dbReference type="InterPro" id="IPR012349">
    <property type="entry name" value="Split_barrel_FMN-bd"/>
</dbReference>
<comment type="caution">
    <text evidence="3">The sequence shown here is derived from an EMBL/GenBank/DDBJ whole genome shotgun (WGS) entry which is preliminary data.</text>
</comment>
<reference evidence="4" key="1">
    <citation type="submission" date="2017-05" db="EMBL/GenBank/DDBJ databases">
        <authorList>
            <person name="Macchi M."/>
            <person name="Festa S."/>
            <person name="Coppotelli B.M."/>
            <person name="Morelli I.S."/>
        </authorList>
    </citation>
    <scope>NUCLEOTIDE SEQUENCE [LARGE SCALE GENOMIC DNA]</scope>
    <source>
        <strain evidence="4">I</strain>
    </source>
</reference>
<dbReference type="EMBL" id="NHON01000188">
    <property type="protein sequence ID" value="OWJ55922.1"/>
    <property type="molecule type" value="Genomic_DNA"/>
</dbReference>
<dbReference type="Gene3D" id="2.30.110.10">
    <property type="entry name" value="Electron Transport, Fmn-binding Protein, Chain A"/>
    <property type="match status" value="1"/>
</dbReference>
<protein>
    <recommendedName>
        <fullName evidence="2">Flavin reductase like domain-containing protein</fullName>
    </recommendedName>
</protein>
<dbReference type="OrthoDB" id="7340984at2"/>
<dbReference type="Proteomes" id="UP000196655">
    <property type="component" value="Unassembled WGS sequence"/>
</dbReference>
<dbReference type="GO" id="GO:0006208">
    <property type="term" value="P:pyrimidine nucleobase catabolic process"/>
    <property type="evidence" value="ECO:0007669"/>
    <property type="project" value="TreeGrafter"/>
</dbReference>
<evidence type="ECO:0000259" key="2">
    <source>
        <dbReference type="SMART" id="SM00903"/>
    </source>
</evidence>
<accession>A0A211YS98</accession>
<keyword evidence="4" id="KW-1185">Reference proteome</keyword>
<keyword evidence="1" id="KW-0560">Oxidoreductase</keyword>
<dbReference type="PANTHER" id="PTHR30466:SF1">
    <property type="entry name" value="FMN REDUCTASE (NADH) RUTF"/>
    <property type="match status" value="1"/>
</dbReference>
<dbReference type="InterPro" id="IPR002563">
    <property type="entry name" value="Flavin_Rdtase-like_dom"/>
</dbReference>
<evidence type="ECO:0000256" key="1">
    <source>
        <dbReference type="ARBA" id="ARBA00023002"/>
    </source>
</evidence>
<dbReference type="GO" id="GO:0042602">
    <property type="term" value="F:riboflavin reductase (NADPH) activity"/>
    <property type="evidence" value="ECO:0007669"/>
    <property type="project" value="TreeGrafter"/>
</dbReference>
<organism evidence="3 4">
    <name type="scientific">Inquilinus limosus</name>
    <dbReference type="NCBI Taxonomy" id="171674"/>
    <lineage>
        <taxon>Bacteria</taxon>
        <taxon>Pseudomonadati</taxon>
        <taxon>Pseudomonadota</taxon>
        <taxon>Alphaproteobacteria</taxon>
        <taxon>Rhodospirillales</taxon>
        <taxon>Rhodospirillaceae</taxon>
        <taxon>Inquilinus</taxon>
    </lineage>
</organism>
<evidence type="ECO:0000313" key="4">
    <source>
        <dbReference type="Proteomes" id="UP000196655"/>
    </source>
</evidence>
<sequence length="189" mass="20188">MVARTSLRYNPDPRHPPAVPRDRFVEALTRLTATICVVAATEPDGTRHGRTATAVMSLAADPPTMLVSIDRSSAMAGVIEATEGFSVAMLAEHQDEIADAFAGKLPIARSERFTRGSWSAWPSGRPKLDGAVAVVDCHLIGLTEVSTHILFVGLVTEVETRDASPLLWSLRRYAGVAARPAPTSAGDED</sequence>
<name>A0A211YS98_9PROT</name>
<dbReference type="Pfam" id="PF01613">
    <property type="entry name" value="Flavin_Reduct"/>
    <property type="match status" value="1"/>
</dbReference>
<dbReference type="PANTHER" id="PTHR30466">
    <property type="entry name" value="FLAVIN REDUCTASE"/>
    <property type="match status" value="1"/>
</dbReference>
<dbReference type="SMART" id="SM00903">
    <property type="entry name" value="Flavin_Reduct"/>
    <property type="match status" value="1"/>
</dbReference>
<evidence type="ECO:0000313" key="3">
    <source>
        <dbReference type="EMBL" id="OWJ55922.1"/>
    </source>
</evidence>
<dbReference type="GO" id="GO:0010181">
    <property type="term" value="F:FMN binding"/>
    <property type="evidence" value="ECO:0007669"/>
    <property type="project" value="InterPro"/>
</dbReference>
<dbReference type="STRING" id="1122125.GCA_000423185_03097"/>
<dbReference type="SUPFAM" id="SSF50475">
    <property type="entry name" value="FMN-binding split barrel"/>
    <property type="match status" value="1"/>
</dbReference>